<sequence length="150" mass="16719">MAPLCQLSARRYGPEGFADREERVVLSTTRRLIAVSLVEYGEEPIADWASSCADDDFLRICGAADWLLHEGPKTASGASMTFAKAIALAAVFVREQKPRPLARSRRKREEKPFAGGDPKLDERPDFWKQLELGDHYGVAGTFSAYWKNAD</sequence>
<gene>
    <name evidence="2" type="ORF">GCM10023214_63150</name>
</gene>
<comment type="caution">
    <text evidence="2">The sequence shown here is derived from an EMBL/GenBank/DDBJ whole genome shotgun (WGS) entry which is preliminary data.</text>
</comment>
<dbReference type="EMBL" id="BAABIB010000125">
    <property type="protein sequence ID" value="GAA4662175.1"/>
    <property type="molecule type" value="Genomic_DNA"/>
</dbReference>
<evidence type="ECO:0000313" key="2">
    <source>
        <dbReference type="EMBL" id="GAA4662175.1"/>
    </source>
</evidence>
<reference evidence="3" key="1">
    <citation type="journal article" date="2019" name="Int. J. Syst. Evol. Microbiol.">
        <title>The Global Catalogue of Microorganisms (GCM) 10K type strain sequencing project: providing services to taxonomists for standard genome sequencing and annotation.</title>
        <authorList>
            <consortium name="The Broad Institute Genomics Platform"/>
            <consortium name="The Broad Institute Genome Sequencing Center for Infectious Disease"/>
            <person name="Wu L."/>
            <person name="Ma J."/>
        </authorList>
    </citation>
    <scope>NUCLEOTIDE SEQUENCE [LARGE SCALE GENOMIC DNA]</scope>
    <source>
        <strain evidence="3">JCM 18054</strain>
    </source>
</reference>
<dbReference type="Proteomes" id="UP001500192">
    <property type="component" value="Unassembled WGS sequence"/>
</dbReference>
<evidence type="ECO:0000313" key="3">
    <source>
        <dbReference type="Proteomes" id="UP001500192"/>
    </source>
</evidence>
<evidence type="ECO:0000256" key="1">
    <source>
        <dbReference type="SAM" id="MobiDB-lite"/>
    </source>
</evidence>
<name>A0ABP8VHV3_9PSEU</name>
<protein>
    <submittedName>
        <fullName evidence="2">Uncharacterized protein</fullName>
    </submittedName>
</protein>
<feature type="compositionally biased region" description="Basic and acidic residues" evidence="1">
    <location>
        <begin position="107"/>
        <end position="123"/>
    </location>
</feature>
<accession>A0ABP8VHV3</accession>
<organism evidence="2 3">
    <name type="scientific">Amycolatopsis dongchuanensis</name>
    <dbReference type="NCBI Taxonomy" id="1070866"/>
    <lineage>
        <taxon>Bacteria</taxon>
        <taxon>Bacillati</taxon>
        <taxon>Actinomycetota</taxon>
        <taxon>Actinomycetes</taxon>
        <taxon>Pseudonocardiales</taxon>
        <taxon>Pseudonocardiaceae</taxon>
        <taxon>Amycolatopsis</taxon>
    </lineage>
</organism>
<keyword evidence="3" id="KW-1185">Reference proteome</keyword>
<proteinExistence type="predicted"/>
<feature type="region of interest" description="Disordered" evidence="1">
    <location>
        <begin position="98"/>
        <end position="123"/>
    </location>
</feature>